<accession>A0A857JBY8</accession>
<dbReference type="PROSITE" id="PS01098">
    <property type="entry name" value="LIPASE_GDSL_SER"/>
    <property type="match status" value="1"/>
</dbReference>
<feature type="chain" id="PRO_5032299747" description="SGNH hydrolase-type esterase domain-containing protein" evidence="1">
    <location>
        <begin position="30"/>
        <end position="206"/>
    </location>
</feature>
<dbReference type="InterPro" id="IPR051532">
    <property type="entry name" value="Ester_Hydrolysis_Enzymes"/>
</dbReference>
<organism evidence="3 4">
    <name type="scientific">Xylophilus rhododendri</name>
    <dbReference type="NCBI Taxonomy" id="2697032"/>
    <lineage>
        <taxon>Bacteria</taxon>
        <taxon>Pseudomonadati</taxon>
        <taxon>Pseudomonadota</taxon>
        <taxon>Betaproteobacteria</taxon>
        <taxon>Burkholderiales</taxon>
        <taxon>Xylophilus</taxon>
    </lineage>
</organism>
<feature type="signal peptide" evidence="1">
    <location>
        <begin position="1"/>
        <end position="29"/>
    </location>
</feature>
<dbReference type="SUPFAM" id="SSF52266">
    <property type="entry name" value="SGNH hydrolase"/>
    <property type="match status" value="1"/>
</dbReference>
<evidence type="ECO:0000256" key="1">
    <source>
        <dbReference type="SAM" id="SignalP"/>
    </source>
</evidence>
<evidence type="ECO:0000313" key="3">
    <source>
        <dbReference type="EMBL" id="QHJ00600.1"/>
    </source>
</evidence>
<dbReference type="RefSeq" id="WP_160554410.1">
    <property type="nucleotide sequence ID" value="NZ_CP047650.1"/>
</dbReference>
<evidence type="ECO:0000259" key="2">
    <source>
        <dbReference type="Pfam" id="PF13472"/>
    </source>
</evidence>
<dbReference type="Proteomes" id="UP000464787">
    <property type="component" value="Chromosome"/>
</dbReference>
<proteinExistence type="predicted"/>
<name>A0A857JBY8_9BURK</name>
<dbReference type="InterPro" id="IPR036514">
    <property type="entry name" value="SGNH_hydro_sf"/>
</dbReference>
<reference evidence="3 4" key="1">
    <citation type="submission" date="2020-01" db="EMBL/GenBank/DDBJ databases">
        <title>Genome sequencing of strain KACC 21265.</title>
        <authorList>
            <person name="Heo J."/>
            <person name="Kim S.-J."/>
            <person name="Kim J.-S."/>
            <person name="Hong S.-B."/>
            <person name="Kwon S.-W."/>
        </authorList>
    </citation>
    <scope>NUCLEOTIDE SEQUENCE [LARGE SCALE GENOMIC DNA]</scope>
    <source>
        <strain evidence="3 4">KACC 21265</strain>
    </source>
</reference>
<dbReference type="Pfam" id="PF13472">
    <property type="entry name" value="Lipase_GDSL_2"/>
    <property type="match status" value="1"/>
</dbReference>
<dbReference type="GO" id="GO:0004622">
    <property type="term" value="F:phosphatidylcholine lysophospholipase activity"/>
    <property type="evidence" value="ECO:0007669"/>
    <property type="project" value="TreeGrafter"/>
</dbReference>
<dbReference type="Gene3D" id="3.40.50.1110">
    <property type="entry name" value="SGNH hydrolase"/>
    <property type="match status" value="1"/>
</dbReference>
<keyword evidence="1" id="KW-0732">Signal</keyword>
<protein>
    <recommendedName>
        <fullName evidence="2">SGNH hydrolase-type esterase domain-containing protein</fullName>
    </recommendedName>
</protein>
<dbReference type="InterPro" id="IPR013830">
    <property type="entry name" value="SGNH_hydro"/>
</dbReference>
<evidence type="ECO:0000313" key="4">
    <source>
        <dbReference type="Proteomes" id="UP000464787"/>
    </source>
</evidence>
<dbReference type="KEGG" id="xyk:GT347_23025"/>
<dbReference type="AlphaFoldDB" id="A0A857JBY8"/>
<keyword evidence="4" id="KW-1185">Reference proteome</keyword>
<sequence>MKKPLLLACVLGGLMFAALHGAQAQQAPAAPVTNPTVALLGDSITEGGLWANYFPSQRVLNLGIGGDTTQGMLNRLGPLLAAKPPKVFVMAGINDLLRGRAADDVFGTYKQILAELYAPERKIYVESTLYVTAPTPVAVNEKVQRLNTQLRQLCEQTRRCTFVDMNAILAPTGQLLPGFTVDGLHLNQAGYEAWFAQLKGWQFLAQ</sequence>
<dbReference type="InterPro" id="IPR008265">
    <property type="entry name" value="Lipase_GDSL_AS"/>
</dbReference>
<dbReference type="GO" id="GO:0006629">
    <property type="term" value="P:lipid metabolic process"/>
    <property type="evidence" value="ECO:0007669"/>
    <property type="project" value="InterPro"/>
</dbReference>
<dbReference type="PANTHER" id="PTHR30383">
    <property type="entry name" value="THIOESTERASE 1/PROTEASE 1/LYSOPHOSPHOLIPASE L1"/>
    <property type="match status" value="1"/>
</dbReference>
<feature type="domain" description="SGNH hydrolase-type esterase" evidence="2">
    <location>
        <begin position="39"/>
        <end position="193"/>
    </location>
</feature>
<gene>
    <name evidence="3" type="ORF">GT347_23025</name>
</gene>
<dbReference type="EMBL" id="CP047650">
    <property type="protein sequence ID" value="QHJ00600.1"/>
    <property type="molecule type" value="Genomic_DNA"/>
</dbReference>
<dbReference type="PANTHER" id="PTHR30383:SF5">
    <property type="entry name" value="SGNH HYDROLASE-TYPE ESTERASE DOMAIN-CONTAINING PROTEIN"/>
    <property type="match status" value="1"/>
</dbReference>